<reference evidence="2" key="1">
    <citation type="submission" date="2020-11" db="EMBL/GenBank/DDBJ databases">
        <authorList>
            <consortium name="DOE Joint Genome Institute"/>
            <person name="Ahrendt S."/>
            <person name="Riley R."/>
            <person name="Andreopoulos W."/>
            <person name="LaButti K."/>
            <person name="Pangilinan J."/>
            <person name="Ruiz-duenas F.J."/>
            <person name="Barrasa J.M."/>
            <person name="Sanchez-Garcia M."/>
            <person name="Camarero S."/>
            <person name="Miyauchi S."/>
            <person name="Serrano A."/>
            <person name="Linde D."/>
            <person name="Babiker R."/>
            <person name="Drula E."/>
            <person name="Ayuso-Fernandez I."/>
            <person name="Pacheco R."/>
            <person name="Padilla G."/>
            <person name="Ferreira P."/>
            <person name="Barriuso J."/>
            <person name="Kellner H."/>
            <person name="Castanera R."/>
            <person name="Alfaro M."/>
            <person name="Ramirez L."/>
            <person name="Pisabarro A.G."/>
            <person name="Kuo A."/>
            <person name="Tritt A."/>
            <person name="Lipzen A."/>
            <person name="He G."/>
            <person name="Yan M."/>
            <person name="Ng V."/>
            <person name="Cullen D."/>
            <person name="Martin F."/>
            <person name="Rosso M.-N."/>
            <person name="Henrissat B."/>
            <person name="Hibbett D."/>
            <person name="Martinez A.T."/>
            <person name="Grigoriev I.V."/>
        </authorList>
    </citation>
    <scope>NUCLEOTIDE SEQUENCE</scope>
    <source>
        <strain evidence="2">AH 44721</strain>
    </source>
</reference>
<dbReference type="Proteomes" id="UP000724874">
    <property type="component" value="Unassembled WGS sequence"/>
</dbReference>
<accession>A0A9P5NBX5</accession>
<keyword evidence="3" id="KW-1185">Reference proteome</keyword>
<feature type="region of interest" description="Disordered" evidence="1">
    <location>
        <begin position="54"/>
        <end position="73"/>
    </location>
</feature>
<organism evidence="2 3">
    <name type="scientific">Gymnopilus junonius</name>
    <name type="common">Spectacular rustgill mushroom</name>
    <name type="synonym">Gymnopilus spectabilis subsp. junonius</name>
    <dbReference type="NCBI Taxonomy" id="109634"/>
    <lineage>
        <taxon>Eukaryota</taxon>
        <taxon>Fungi</taxon>
        <taxon>Dikarya</taxon>
        <taxon>Basidiomycota</taxon>
        <taxon>Agaricomycotina</taxon>
        <taxon>Agaricomycetes</taxon>
        <taxon>Agaricomycetidae</taxon>
        <taxon>Agaricales</taxon>
        <taxon>Agaricineae</taxon>
        <taxon>Hymenogastraceae</taxon>
        <taxon>Gymnopilus</taxon>
    </lineage>
</organism>
<evidence type="ECO:0000313" key="2">
    <source>
        <dbReference type="EMBL" id="KAF8879509.1"/>
    </source>
</evidence>
<comment type="caution">
    <text evidence="2">The sequence shown here is derived from an EMBL/GenBank/DDBJ whole genome shotgun (WGS) entry which is preliminary data.</text>
</comment>
<dbReference type="AlphaFoldDB" id="A0A9P5NBX5"/>
<evidence type="ECO:0000256" key="1">
    <source>
        <dbReference type="SAM" id="MobiDB-lite"/>
    </source>
</evidence>
<sequence>MPKKQGLRGHTVYDAEDARFEGESSQLELRPLRTWIEVDHVGFVLDCRNSVQNMNASPSEPYRPRPDGRGPPQALETVRIKKSTKAGLGRAASGAFHTSVSHGRKAMLSGADILSLTDFEAAGKHLNNTCGHCGLCTTAGFWSKEHQHLECQELSFPERLPHRIEYLFDFRVIRAPEFFSSTLAGPFGRNVPRSWCIPAGDAAFEENAFLLEQ</sequence>
<evidence type="ECO:0000313" key="3">
    <source>
        <dbReference type="Proteomes" id="UP000724874"/>
    </source>
</evidence>
<protein>
    <submittedName>
        <fullName evidence="2">Uncharacterized protein</fullName>
    </submittedName>
</protein>
<gene>
    <name evidence="2" type="ORF">CPB84DRAFT_1828391</name>
</gene>
<name>A0A9P5NBX5_GYMJU</name>
<proteinExistence type="predicted"/>
<dbReference type="EMBL" id="JADNYJ010000148">
    <property type="protein sequence ID" value="KAF8879509.1"/>
    <property type="molecule type" value="Genomic_DNA"/>
</dbReference>